<feature type="compositionally biased region" description="Basic and acidic residues" evidence="1">
    <location>
        <begin position="180"/>
        <end position="192"/>
    </location>
</feature>
<sequence length="370" mass="42514">MPFTWDLKNNFILIHSVIHHQQQSGVKIIDWACVVNDIQLEILSTPVQLECQYDYLSKTFDSKQDSMALYLRMKTVYLQSLCKKMEESVQNTLQTAYELIRHARSKRISAQDIEQLIKEWKSNFSSDEEQPNKQHLLKILNRIVHYIKTVPNDAPHFKQIQYSNINQSTRVDKLIRDENRESLSDSKDEPAVIEKQSSSTATSNREKPLLTRRRTQSLTISVENKDDQVNVGVEWFVPKYKRQQRSSSIHTEYPLISSAAAAASSSVENQQLLTTIDNDESSNSTNPSHVQSPLSCLSHADDQITEEERRQTDLKLIDDQQLDDVSSTDSESIQIQWSSSAKNKLPPSSMSHQVDDDHQENNSSKRQRLA</sequence>
<feature type="region of interest" description="Disordered" evidence="1">
    <location>
        <begin position="180"/>
        <end position="212"/>
    </location>
</feature>
<dbReference type="EMBL" id="CAJNOR010000249">
    <property type="protein sequence ID" value="CAF0855035.1"/>
    <property type="molecule type" value="Genomic_DNA"/>
</dbReference>
<name>A0A814DPZ4_ADIRI</name>
<protein>
    <submittedName>
        <fullName evidence="3">Uncharacterized protein</fullName>
    </submittedName>
</protein>
<evidence type="ECO:0000313" key="4">
    <source>
        <dbReference type="Proteomes" id="UP000663828"/>
    </source>
</evidence>
<dbReference type="OrthoDB" id="10028732at2759"/>
<keyword evidence="4" id="KW-1185">Reference proteome</keyword>
<feature type="region of interest" description="Disordered" evidence="1">
    <location>
        <begin position="320"/>
        <end position="370"/>
    </location>
</feature>
<organism evidence="3">
    <name type="scientific">Adineta ricciae</name>
    <name type="common">Rotifer</name>
    <dbReference type="NCBI Taxonomy" id="249248"/>
    <lineage>
        <taxon>Eukaryota</taxon>
        <taxon>Metazoa</taxon>
        <taxon>Spiralia</taxon>
        <taxon>Gnathifera</taxon>
        <taxon>Rotifera</taxon>
        <taxon>Eurotatoria</taxon>
        <taxon>Bdelloidea</taxon>
        <taxon>Adinetida</taxon>
        <taxon>Adinetidae</taxon>
        <taxon>Adineta</taxon>
    </lineage>
</organism>
<proteinExistence type="predicted"/>
<reference evidence="3" key="1">
    <citation type="submission" date="2021-02" db="EMBL/GenBank/DDBJ databases">
        <authorList>
            <person name="Nowell W R."/>
        </authorList>
    </citation>
    <scope>NUCLEOTIDE SEQUENCE</scope>
</reference>
<dbReference type="AlphaFoldDB" id="A0A814DPZ4"/>
<dbReference type="Proteomes" id="UP000663828">
    <property type="component" value="Unassembled WGS sequence"/>
</dbReference>
<accession>A0A814DPZ4</accession>
<dbReference type="Proteomes" id="UP000663852">
    <property type="component" value="Unassembled WGS sequence"/>
</dbReference>
<evidence type="ECO:0000256" key="1">
    <source>
        <dbReference type="SAM" id="MobiDB-lite"/>
    </source>
</evidence>
<comment type="caution">
    <text evidence="3">The sequence shown here is derived from an EMBL/GenBank/DDBJ whole genome shotgun (WGS) entry which is preliminary data.</text>
</comment>
<gene>
    <name evidence="3" type="ORF">EDS130_LOCUS12804</name>
    <name evidence="2" type="ORF">XAT740_LOCUS5683</name>
</gene>
<evidence type="ECO:0000313" key="3">
    <source>
        <dbReference type="EMBL" id="CAF0960109.1"/>
    </source>
</evidence>
<dbReference type="EMBL" id="CAJNOJ010000049">
    <property type="protein sequence ID" value="CAF0960109.1"/>
    <property type="molecule type" value="Genomic_DNA"/>
</dbReference>
<evidence type="ECO:0000313" key="2">
    <source>
        <dbReference type="EMBL" id="CAF0855035.1"/>
    </source>
</evidence>
<feature type="compositionally biased region" description="Polar residues" evidence="1">
    <location>
        <begin position="325"/>
        <end position="352"/>
    </location>
</feature>